<feature type="domain" description="AMP-dependent synthetase/ligase" evidence="1">
    <location>
        <begin position="33"/>
        <end position="424"/>
    </location>
</feature>
<evidence type="ECO:0000313" key="3">
    <source>
        <dbReference type="EMBL" id="QTE30637.1"/>
    </source>
</evidence>
<gene>
    <name evidence="3" type="ORF">J4E96_06645</name>
</gene>
<reference evidence="3" key="1">
    <citation type="submission" date="2021-03" db="EMBL/GenBank/DDBJ databases">
        <title>Pengzhenrongella sicca gen. nov., sp. nov., a new member of suborder Micrococcineae isolated from High-Arctic tundra soil.</title>
        <authorList>
            <person name="Peng F."/>
        </authorList>
    </citation>
    <scope>NUCLEOTIDE SEQUENCE</scope>
    <source>
        <strain evidence="3">LRZ-2</strain>
    </source>
</reference>
<protein>
    <submittedName>
        <fullName evidence="3">AMP-binding protein</fullName>
    </submittedName>
</protein>
<dbReference type="InterPro" id="IPR042099">
    <property type="entry name" value="ANL_N_sf"/>
</dbReference>
<dbReference type="Gene3D" id="3.30.300.30">
    <property type="match status" value="1"/>
</dbReference>
<dbReference type="InterPro" id="IPR050237">
    <property type="entry name" value="ATP-dep_AMP-bd_enzyme"/>
</dbReference>
<dbReference type="EMBL" id="CP071868">
    <property type="protein sequence ID" value="QTE30637.1"/>
    <property type="molecule type" value="Genomic_DNA"/>
</dbReference>
<dbReference type="Proteomes" id="UP000663937">
    <property type="component" value="Chromosome"/>
</dbReference>
<accession>A0A8A4ZJD7</accession>
<dbReference type="GO" id="GO:0016877">
    <property type="term" value="F:ligase activity, forming carbon-sulfur bonds"/>
    <property type="evidence" value="ECO:0007669"/>
    <property type="project" value="UniProtKB-ARBA"/>
</dbReference>
<dbReference type="InterPro" id="IPR045851">
    <property type="entry name" value="AMP-bd_C_sf"/>
</dbReference>
<dbReference type="Pfam" id="PF00501">
    <property type="entry name" value="AMP-binding"/>
    <property type="match status" value="1"/>
</dbReference>
<dbReference type="PROSITE" id="PS00455">
    <property type="entry name" value="AMP_BINDING"/>
    <property type="match status" value="1"/>
</dbReference>
<dbReference type="AlphaFoldDB" id="A0A8A4ZJD7"/>
<name>A0A8A4ZJD7_9MICO</name>
<evidence type="ECO:0000259" key="2">
    <source>
        <dbReference type="Pfam" id="PF13193"/>
    </source>
</evidence>
<dbReference type="RefSeq" id="WP_227424988.1">
    <property type="nucleotide sequence ID" value="NZ_CP071868.1"/>
</dbReference>
<sequence length="573" mass="60182">MTSPFSDRPWLALYSDGVPADIDVPDEPVTAALDRAAARYSDRVAVDFQGKATTYRSLADQVSRAAGALDALGITAGDRVAIAVPNCAAHVVAFYAVLRLGAIVVELNPTYGAEELGHQLADSGAVAVICWQKTAPAVATAQAGTAVRTIISVDLAGDLPALKRAALRLPIPRARALRDQLQGPVPAGALDWHRLVGRAEPLDPQHPRPVPSDIALLQYTGGTTGSPKAAILTHRNLVANAIQGVTWAGLHEGTETVFGILPFFHAFGLTLCLPIAARIGATMVAFPKFSADDVLAAHKRRPATFLPGVAPMFDRIATLATERGTDLSSIRIAFAGAMPISPETAARWEACTGGLLIEGYGMTEASPLALGNPCSADRRPSTLGLPFPSTDIRIVDPDDPTSDVPLGARGELLIRGPQVFAGYWGRPQDTAAALLPGGWLRTGDVVVADDAGACTLVDRTKEMIITGGFKVYPSQVEDHLRTMPGVADVAIVGVPGGERGERVVAAIVLAAHDAAAGAVDLAAVRAWCEQRLARYAIPRELVILTELPRSPIGKVLRRTVRDALLAARKPASA</sequence>
<keyword evidence="4" id="KW-1185">Reference proteome</keyword>
<evidence type="ECO:0000313" key="4">
    <source>
        <dbReference type="Proteomes" id="UP000663937"/>
    </source>
</evidence>
<proteinExistence type="predicted"/>
<feature type="domain" description="AMP-binding enzyme C-terminal" evidence="2">
    <location>
        <begin position="476"/>
        <end position="554"/>
    </location>
</feature>
<dbReference type="PANTHER" id="PTHR43767">
    <property type="entry name" value="LONG-CHAIN-FATTY-ACID--COA LIGASE"/>
    <property type="match status" value="1"/>
</dbReference>
<evidence type="ECO:0000259" key="1">
    <source>
        <dbReference type="Pfam" id="PF00501"/>
    </source>
</evidence>
<dbReference type="InterPro" id="IPR000873">
    <property type="entry name" value="AMP-dep_synth/lig_dom"/>
</dbReference>
<organism evidence="3 4">
    <name type="scientific">Pengzhenrongella sicca</name>
    <dbReference type="NCBI Taxonomy" id="2819238"/>
    <lineage>
        <taxon>Bacteria</taxon>
        <taxon>Bacillati</taxon>
        <taxon>Actinomycetota</taxon>
        <taxon>Actinomycetes</taxon>
        <taxon>Micrococcales</taxon>
        <taxon>Pengzhenrongella</taxon>
    </lineage>
</organism>
<dbReference type="InterPro" id="IPR025110">
    <property type="entry name" value="AMP-bd_C"/>
</dbReference>
<dbReference type="InterPro" id="IPR020845">
    <property type="entry name" value="AMP-binding_CS"/>
</dbReference>
<dbReference type="Gene3D" id="3.40.50.12780">
    <property type="entry name" value="N-terminal domain of ligase-like"/>
    <property type="match status" value="1"/>
</dbReference>
<dbReference type="SUPFAM" id="SSF56801">
    <property type="entry name" value="Acetyl-CoA synthetase-like"/>
    <property type="match status" value="1"/>
</dbReference>
<dbReference type="KEGG" id="psic:J4E96_06645"/>
<dbReference type="PANTHER" id="PTHR43767:SF12">
    <property type="entry name" value="AMP-DEPENDENT SYNTHETASE AND LIGASE"/>
    <property type="match status" value="1"/>
</dbReference>
<dbReference type="Pfam" id="PF13193">
    <property type="entry name" value="AMP-binding_C"/>
    <property type="match status" value="1"/>
</dbReference>